<dbReference type="EMBL" id="MBRJ01000051">
    <property type="protein sequence ID" value="OHX42359.1"/>
    <property type="molecule type" value="Genomic_DNA"/>
</dbReference>
<reference evidence="1 2" key="1">
    <citation type="submission" date="2016-07" db="EMBL/GenBank/DDBJ databases">
        <title>Bacillus oceanisediminis whole genome.</title>
        <authorList>
            <person name="Pal Y."/>
            <person name="Verma A."/>
            <person name="Mual P."/>
            <person name="Srinivasan K."/>
        </authorList>
    </citation>
    <scope>NUCLEOTIDE SEQUENCE [LARGE SCALE GENOMIC DNA]</scope>
    <source>
        <strain evidence="1 2">Bhandara28</strain>
    </source>
</reference>
<proteinExistence type="predicted"/>
<evidence type="ECO:0000313" key="2">
    <source>
        <dbReference type="Proteomes" id="UP000180194"/>
    </source>
</evidence>
<keyword evidence="2" id="KW-1185">Reference proteome</keyword>
<protein>
    <submittedName>
        <fullName evidence="1">Uncharacterized protein</fullName>
    </submittedName>
</protein>
<gene>
    <name evidence="1" type="ORF">BBV17_27565</name>
</gene>
<evidence type="ECO:0000313" key="1">
    <source>
        <dbReference type="EMBL" id="OHX42359.1"/>
    </source>
</evidence>
<name>A0ABX3CKN5_9BACI</name>
<dbReference type="Gene3D" id="3.20.20.370">
    <property type="entry name" value="Glycoside hydrolase/deacetylase"/>
    <property type="match status" value="1"/>
</dbReference>
<organism evidence="1 2">
    <name type="scientific">Cytobacillus oceanisediminis</name>
    <dbReference type="NCBI Taxonomy" id="665099"/>
    <lineage>
        <taxon>Bacteria</taxon>
        <taxon>Bacillati</taxon>
        <taxon>Bacillota</taxon>
        <taxon>Bacilli</taxon>
        <taxon>Bacillales</taxon>
        <taxon>Bacillaceae</taxon>
        <taxon>Cytobacillus</taxon>
    </lineage>
</organism>
<dbReference type="Proteomes" id="UP000180194">
    <property type="component" value="Unassembled WGS sequence"/>
</dbReference>
<sequence>MAETQKILPMETLRQSYPKLNAAIDNSNEALSKAAIAESNAGSAVNTANTAVTKADSVQAQFNQVVIEGDSSVEAAQARVKAGGAAFTTLQERLNDSDNQLIGVNNKSFYRGLKNTRNAKPILTFIDDDANVAVWTQLKPVVEQEKVPISLATVTGRVDTNSTTLTLSQLKDLQKSGLRDGFAYPQSCESTGTNTASAA</sequence>
<dbReference type="RefSeq" id="WP_071159538.1">
    <property type="nucleotide sequence ID" value="NZ_MBRJ01000051.1"/>
</dbReference>
<accession>A0ABX3CKN5</accession>
<comment type="caution">
    <text evidence="1">The sequence shown here is derived from an EMBL/GenBank/DDBJ whole genome shotgun (WGS) entry which is preliminary data.</text>
</comment>